<dbReference type="RefSeq" id="WP_076345152.1">
    <property type="nucleotide sequence ID" value="NZ_CP019082.1"/>
</dbReference>
<keyword evidence="2" id="KW-1185">Reference proteome</keyword>
<dbReference type="STRING" id="1387353.BSF38_01950"/>
<gene>
    <name evidence="1" type="ORF">BSF38_01950</name>
</gene>
<sequence>MSITFTRATSISSSSGGPTLSGNVADVGSSAITIDQSFGASIVNQALPLTLTVANLQSLFLVSDRGCTIKTNGTATNEVQTITVTGTPTGGSFALSFKGAVTTPVAYNGSASDVQTALQALSTIGAGNVTCTGGPFPGASVACTFAGTLAATNTPQITAGGGLTGGTSPVATVTTTTAGKPSDVIVLQPGIPLAWSLSGSINPSPFTVDVTTLYVSTTVACRLRGLFLTN</sequence>
<evidence type="ECO:0000313" key="2">
    <source>
        <dbReference type="Proteomes" id="UP000186309"/>
    </source>
</evidence>
<dbReference type="Proteomes" id="UP000186309">
    <property type="component" value="Chromosome"/>
</dbReference>
<accession>A0A1U7CNG5</accession>
<name>A0A1U7CNG5_9BACT</name>
<evidence type="ECO:0000313" key="1">
    <source>
        <dbReference type="EMBL" id="APW60480.1"/>
    </source>
</evidence>
<dbReference type="OrthoDB" id="245702at2"/>
<dbReference type="AlphaFoldDB" id="A0A1U7CNG5"/>
<dbReference type="EMBL" id="CP019082">
    <property type="protein sequence ID" value="APW60480.1"/>
    <property type="molecule type" value="Genomic_DNA"/>
</dbReference>
<dbReference type="KEGG" id="pbor:BSF38_01950"/>
<reference evidence="2" key="1">
    <citation type="submission" date="2016-12" db="EMBL/GenBank/DDBJ databases">
        <title>Comparative genomics of four Isosphaeraceae planctomycetes: a common pool of plasmids and glycoside hydrolase genes.</title>
        <authorList>
            <person name="Ivanova A."/>
        </authorList>
    </citation>
    <scope>NUCLEOTIDE SEQUENCE [LARGE SCALE GENOMIC DNA]</scope>
    <source>
        <strain evidence="2">PX4</strain>
    </source>
</reference>
<organism evidence="1 2">
    <name type="scientific">Paludisphaera borealis</name>
    <dbReference type="NCBI Taxonomy" id="1387353"/>
    <lineage>
        <taxon>Bacteria</taxon>
        <taxon>Pseudomonadati</taxon>
        <taxon>Planctomycetota</taxon>
        <taxon>Planctomycetia</taxon>
        <taxon>Isosphaerales</taxon>
        <taxon>Isosphaeraceae</taxon>
        <taxon>Paludisphaera</taxon>
    </lineage>
</organism>
<protein>
    <submittedName>
        <fullName evidence="1">Uncharacterized protein</fullName>
    </submittedName>
</protein>
<proteinExistence type="predicted"/>